<evidence type="ECO:0000256" key="9">
    <source>
        <dbReference type="ARBA" id="ARBA00023125"/>
    </source>
</evidence>
<reference evidence="12" key="1">
    <citation type="journal article" date="2020" name="bioRxiv">
        <title>Comparative genomics of Chlamydomonas.</title>
        <authorList>
            <person name="Craig R.J."/>
            <person name="Hasan A.R."/>
            <person name="Ness R.W."/>
            <person name="Keightley P.D."/>
        </authorList>
    </citation>
    <scope>NUCLEOTIDE SEQUENCE</scope>
    <source>
        <strain evidence="12">CCAP 11/70</strain>
    </source>
</reference>
<dbReference type="Pfam" id="PF04104">
    <property type="entry name" value="DNA_primase_lrg"/>
    <property type="match status" value="1"/>
</dbReference>
<evidence type="ECO:0000256" key="4">
    <source>
        <dbReference type="ARBA" id="ARBA00022515"/>
    </source>
</evidence>
<dbReference type="GO" id="GO:0006270">
    <property type="term" value="P:DNA replication initiation"/>
    <property type="evidence" value="ECO:0007669"/>
    <property type="project" value="TreeGrafter"/>
</dbReference>
<dbReference type="Pfam" id="PF26466">
    <property type="entry name" value="DNA_primase_lrg_N"/>
    <property type="match status" value="1"/>
</dbReference>
<evidence type="ECO:0000256" key="3">
    <source>
        <dbReference type="ARBA" id="ARBA00022485"/>
    </source>
</evidence>
<evidence type="ECO:0000256" key="7">
    <source>
        <dbReference type="ARBA" id="ARBA00023004"/>
    </source>
</evidence>
<evidence type="ECO:0000256" key="6">
    <source>
        <dbReference type="ARBA" id="ARBA00022723"/>
    </source>
</evidence>
<feature type="domain" description="DNA primase large subunit C-terminal" evidence="11">
    <location>
        <begin position="238"/>
        <end position="406"/>
    </location>
</feature>
<sequence length="495" mass="53993">MEAHKLRNPNKEDSELLVKLNALKAKHMKGALVPSSASASTKEEEARADLISHYVLRLAYCRTAELRKWFLAQECEMFRLKFSKYEAAEHEAFLAVHAPQYKAVDSAEFESVRDDVYKVMHSCLESKDIIQRTMAAPHFYKVAWTRVPELVSQRRVLLRRGFAYVSREALAPLVVAEFRASVSKGLSDMARRWRQMFPAEEEQRLQPLVASLANRSLVADYSGVATKYGDVSAASLQQLSARHFPLCMGHLMTQLHAEKHLRHGGRQQLGLFLKGIGLPMEEALLFWRSEFAPRTPNDQFDKQYAYNIRHNYGREGKRTDYTAHKCTTIVCFSGGPGDHHGCPYRRLDETQLRQALGRLKCEDRKIEEAVAKAREGHYQLACASAFEGIHRVPEMDVGVSAPLQYYTESRRIHAEREATAAQGAGAAAAGAGAGAAAGTGPGAAGAGAGGSGAGDAAMEAAPAGGATPGAPTPPQRGLKRGPEGAPLGSTPGAGR</sequence>
<keyword evidence="6" id="KW-0479">Metal-binding</keyword>
<evidence type="ECO:0000313" key="12">
    <source>
        <dbReference type="EMBL" id="KAG2500755.1"/>
    </source>
</evidence>
<keyword evidence="5" id="KW-0235">DNA replication</keyword>
<dbReference type="GO" id="GO:0046872">
    <property type="term" value="F:metal ion binding"/>
    <property type="evidence" value="ECO:0007669"/>
    <property type="project" value="UniProtKB-KW"/>
</dbReference>
<evidence type="ECO:0000256" key="1">
    <source>
        <dbReference type="ARBA" id="ARBA00001966"/>
    </source>
</evidence>
<comment type="similarity">
    <text evidence="2">Belongs to the eukaryotic-type primase large subunit family.</text>
</comment>
<dbReference type="OrthoDB" id="421393at2759"/>
<organism evidence="12 13">
    <name type="scientific">Edaphochlamys debaryana</name>
    <dbReference type="NCBI Taxonomy" id="47281"/>
    <lineage>
        <taxon>Eukaryota</taxon>
        <taxon>Viridiplantae</taxon>
        <taxon>Chlorophyta</taxon>
        <taxon>core chlorophytes</taxon>
        <taxon>Chlorophyceae</taxon>
        <taxon>CS clade</taxon>
        <taxon>Chlamydomonadales</taxon>
        <taxon>Chlamydomonadales incertae sedis</taxon>
        <taxon>Edaphochlamys</taxon>
    </lineage>
</organism>
<dbReference type="GO" id="GO:0005658">
    <property type="term" value="C:alpha DNA polymerase:primase complex"/>
    <property type="evidence" value="ECO:0007669"/>
    <property type="project" value="UniProtKB-ARBA"/>
</dbReference>
<feature type="region of interest" description="Disordered" evidence="10">
    <location>
        <begin position="431"/>
        <end position="495"/>
    </location>
</feature>
<dbReference type="PANTHER" id="PTHR10537">
    <property type="entry name" value="DNA PRIMASE LARGE SUBUNIT"/>
    <property type="match status" value="1"/>
</dbReference>
<proteinExistence type="inferred from homology"/>
<keyword evidence="9" id="KW-0238">DNA-binding</keyword>
<dbReference type="InterPro" id="IPR058560">
    <property type="entry name" value="DNA_primase_C"/>
</dbReference>
<keyword evidence="8" id="KW-0411">Iron-sulfur</keyword>
<dbReference type="GO" id="GO:0051539">
    <property type="term" value="F:4 iron, 4 sulfur cluster binding"/>
    <property type="evidence" value="ECO:0007669"/>
    <property type="project" value="UniProtKB-KW"/>
</dbReference>
<dbReference type="Proteomes" id="UP000612055">
    <property type="component" value="Unassembled WGS sequence"/>
</dbReference>
<dbReference type="Gene3D" id="1.20.930.80">
    <property type="match status" value="1"/>
</dbReference>
<name>A0A836C5C5_9CHLO</name>
<dbReference type="InterPro" id="IPR016558">
    <property type="entry name" value="DNA_primase_lsu_euk"/>
</dbReference>
<protein>
    <recommendedName>
        <fullName evidence="11">DNA primase large subunit C-terminal domain-containing protein</fullName>
    </recommendedName>
</protein>
<comment type="cofactor">
    <cofactor evidence="1">
        <name>[4Fe-4S] cluster</name>
        <dbReference type="ChEBI" id="CHEBI:49883"/>
    </cofactor>
</comment>
<evidence type="ECO:0000313" key="13">
    <source>
        <dbReference type="Proteomes" id="UP000612055"/>
    </source>
</evidence>
<keyword evidence="7" id="KW-0408">Iron</keyword>
<keyword evidence="4" id="KW-0639">Primosome</keyword>
<evidence type="ECO:0000256" key="8">
    <source>
        <dbReference type="ARBA" id="ARBA00023014"/>
    </source>
</evidence>
<keyword evidence="13" id="KW-1185">Reference proteome</keyword>
<dbReference type="PANTHER" id="PTHR10537:SF3">
    <property type="entry name" value="DNA PRIMASE LARGE SUBUNIT"/>
    <property type="match status" value="1"/>
</dbReference>
<dbReference type="InterPro" id="IPR007238">
    <property type="entry name" value="DNA_primase_lsu_euk/arc"/>
</dbReference>
<accession>A0A836C5C5</accession>
<comment type="caution">
    <text evidence="12">The sequence shown here is derived from an EMBL/GenBank/DDBJ whole genome shotgun (WGS) entry which is preliminary data.</text>
</comment>
<feature type="compositionally biased region" description="Gly residues" evidence="10">
    <location>
        <begin position="431"/>
        <end position="453"/>
    </location>
</feature>
<dbReference type="GO" id="GO:0003677">
    <property type="term" value="F:DNA binding"/>
    <property type="evidence" value="ECO:0007669"/>
    <property type="project" value="UniProtKB-KW"/>
</dbReference>
<evidence type="ECO:0000256" key="10">
    <source>
        <dbReference type="SAM" id="MobiDB-lite"/>
    </source>
</evidence>
<dbReference type="EMBL" id="JAEHOE010000003">
    <property type="protein sequence ID" value="KAG2500755.1"/>
    <property type="molecule type" value="Genomic_DNA"/>
</dbReference>
<dbReference type="GO" id="GO:0006269">
    <property type="term" value="P:DNA replication, synthesis of primer"/>
    <property type="evidence" value="ECO:0007669"/>
    <property type="project" value="UniProtKB-KW"/>
</dbReference>
<dbReference type="AlphaFoldDB" id="A0A836C5C5"/>
<evidence type="ECO:0000256" key="5">
    <source>
        <dbReference type="ARBA" id="ARBA00022705"/>
    </source>
</evidence>
<feature type="compositionally biased region" description="Low complexity" evidence="10">
    <location>
        <begin position="454"/>
        <end position="469"/>
    </location>
</feature>
<evidence type="ECO:0000259" key="11">
    <source>
        <dbReference type="Pfam" id="PF04104"/>
    </source>
</evidence>
<gene>
    <name evidence="12" type="ORF">HYH03_001517</name>
</gene>
<dbReference type="CDD" id="cd07322">
    <property type="entry name" value="PriL_PriS_Eukaryotic"/>
    <property type="match status" value="1"/>
</dbReference>
<keyword evidence="3" id="KW-0004">4Fe-4S</keyword>
<evidence type="ECO:0000256" key="2">
    <source>
        <dbReference type="ARBA" id="ARBA00010564"/>
    </source>
</evidence>